<name>A0A9X1N9E5_9ACTN</name>
<evidence type="ECO:0000313" key="6">
    <source>
        <dbReference type="Proteomes" id="UP001138997"/>
    </source>
</evidence>
<dbReference type="EMBL" id="JAJOMB010000001">
    <property type="protein sequence ID" value="MCD5309589.1"/>
    <property type="molecule type" value="Genomic_DNA"/>
</dbReference>
<evidence type="ECO:0000256" key="3">
    <source>
        <dbReference type="ARBA" id="ARBA00040298"/>
    </source>
</evidence>
<dbReference type="PANTHER" id="PTHR10668">
    <property type="entry name" value="PHYTOENE DEHYDROGENASE"/>
    <property type="match status" value="1"/>
</dbReference>
<evidence type="ECO:0000313" key="5">
    <source>
        <dbReference type="EMBL" id="MCD5309589.1"/>
    </source>
</evidence>
<dbReference type="InterPro" id="IPR002937">
    <property type="entry name" value="Amino_oxidase"/>
</dbReference>
<evidence type="ECO:0000259" key="4">
    <source>
        <dbReference type="Pfam" id="PF01593"/>
    </source>
</evidence>
<sequence>METVDAVVIGAGPNGLVAASALADAGWDVLVLEAQDEVGGAVRSGSLWPESPETTSDLFSAFYPLAAASPVIRRLGLEQHGLTWVQAPNVIAHVGGPEEETCAVIHRDPAATAAALDQDHPGDGETWLKLHEQWKRVREPLLEALFTPFPPVRSGGKLLWRAGTRDTLELARIAAAPVIRLTQEWFGGEHGKLLVSGNAMHADVPMEAPGSGLFGWLLVMLAQDVGFPVPQGGSGMLSQAMAHRARSAGARIDTGENVVDVVVRGGRATGVRTASGREVSARRAVLADVDAPRLFNDLVGTEHLPARLRQDLNRFEWDLPTVKVNWLVEGGIPWKAEAARRAGTVHYGTDLSGLSRWSSDLASNREPDEVFALLGQMTTADPSRSPAGTESVWAYTHLPRHRHDTPHAAQVAEAMEETLDRLAPGFRSQVRHRTVQHPADLEAADGNLRHGAINGGTAQLHQQLVFRPATGLGRPETVVDGLYLASAATHPGGGVHGACGWIAARSALAAEGRMGKPVQAVRKAAMRKIYGSS</sequence>
<dbReference type="InterPro" id="IPR036188">
    <property type="entry name" value="FAD/NAD-bd_sf"/>
</dbReference>
<evidence type="ECO:0000256" key="1">
    <source>
        <dbReference type="ARBA" id="ARBA00037217"/>
    </source>
</evidence>
<dbReference type="RefSeq" id="WP_231438513.1">
    <property type="nucleotide sequence ID" value="NZ_JAJOMB010000001.1"/>
</dbReference>
<dbReference type="AlphaFoldDB" id="A0A9X1N9E5"/>
<dbReference type="PANTHER" id="PTHR10668:SF105">
    <property type="entry name" value="DEHYDROGENASE-RELATED"/>
    <property type="match status" value="1"/>
</dbReference>
<feature type="domain" description="Amine oxidase" evidence="4">
    <location>
        <begin position="15"/>
        <end position="498"/>
    </location>
</feature>
<evidence type="ECO:0000256" key="2">
    <source>
        <dbReference type="ARBA" id="ARBA00038825"/>
    </source>
</evidence>
<dbReference type="Proteomes" id="UP001138997">
    <property type="component" value="Unassembled WGS sequence"/>
</dbReference>
<accession>A0A9X1N9E5</accession>
<dbReference type="SUPFAM" id="SSF51905">
    <property type="entry name" value="FAD/NAD(P)-binding domain"/>
    <property type="match status" value="1"/>
</dbReference>
<proteinExistence type="predicted"/>
<organism evidence="5 6">
    <name type="scientific">Kineosporia babensis</name>
    <dbReference type="NCBI Taxonomy" id="499548"/>
    <lineage>
        <taxon>Bacteria</taxon>
        <taxon>Bacillati</taxon>
        <taxon>Actinomycetota</taxon>
        <taxon>Actinomycetes</taxon>
        <taxon>Kineosporiales</taxon>
        <taxon>Kineosporiaceae</taxon>
        <taxon>Kineosporia</taxon>
    </lineage>
</organism>
<comment type="subunit">
    <text evidence="2">Interacts with COX5B; this interaction may contribute to localize PYROXD2 to the inner face of the inner mitochondrial membrane.</text>
</comment>
<comment type="caution">
    <text evidence="5">The sequence shown here is derived from an EMBL/GenBank/DDBJ whole genome shotgun (WGS) entry which is preliminary data.</text>
</comment>
<dbReference type="Gene3D" id="3.50.50.60">
    <property type="entry name" value="FAD/NAD(P)-binding domain"/>
    <property type="match status" value="2"/>
</dbReference>
<protein>
    <recommendedName>
        <fullName evidence="3">Pyridine nucleotide-disulfide oxidoreductase domain-containing protein 2</fullName>
    </recommendedName>
</protein>
<dbReference type="GO" id="GO:0016491">
    <property type="term" value="F:oxidoreductase activity"/>
    <property type="evidence" value="ECO:0007669"/>
    <property type="project" value="InterPro"/>
</dbReference>
<dbReference type="Pfam" id="PF01593">
    <property type="entry name" value="Amino_oxidase"/>
    <property type="match status" value="1"/>
</dbReference>
<keyword evidence="6" id="KW-1185">Reference proteome</keyword>
<comment type="function">
    <text evidence="1">Probable oxidoreductase that may play a role as regulator of mitochondrial function.</text>
</comment>
<reference evidence="5" key="1">
    <citation type="submission" date="2021-11" db="EMBL/GenBank/DDBJ databases">
        <title>Streptomyces corallinus and Kineosporia corallina sp. nov., two new coral-derived marine actinobacteria.</title>
        <authorList>
            <person name="Buangrab K."/>
            <person name="Sutthacheep M."/>
            <person name="Yeemin T."/>
            <person name="Harunari E."/>
            <person name="Igarashi Y."/>
            <person name="Sripreechasak P."/>
            <person name="Kanchanasin P."/>
            <person name="Tanasupawat S."/>
            <person name="Phongsopitanun W."/>
        </authorList>
    </citation>
    <scope>NUCLEOTIDE SEQUENCE</scope>
    <source>
        <strain evidence="5">JCM 31032</strain>
    </source>
</reference>
<gene>
    <name evidence="5" type="ORF">LR394_01685</name>
</gene>